<name>A0ABZ3ETI6_9FIRM</name>
<feature type="domain" description="DUF6602" evidence="1">
    <location>
        <begin position="57"/>
        <end position="156"/>
    </location>
</feature>
<sequence length="441" mass="49835">MDDLFPNSPHVEMVVFIEMNMFCTVIFRGVYMIKSIIELLSGLKENGIKDIEKYLCIKHGPTIGDMYEGLTKELINKAIFDNLELEVCSGFIKNSKGDYSRQIDCMIVVGEGEKIPETSKKVYSIDKVIAVIEVKKDLFSDDLASAYNNLLSVKSLSEPTRDMKIDMLEMAYKQIVGNALPNPEQIIELSEELQYTYHALVLEAYLPLRIAFGYDGFKSEESLRKSFVNHIDNMKGKKGGGIVSFPNLIISGEFSLIKTNGMPFALATDSNAWISYGSYNGNPLTLLIELIWTRLYYMYDEISYEIFGEEDKVEGINPFLIARGNANGWIYNVLNAKLAKGDDIWKPNEVTDIEYGIVHLLCNGKDISVFDQGFNDYCEENNTTVNKICKNLNEARITTVENGNLKLLTTNCVCAIYNGKFYVGEDSNGQMTRWLGRVQKI</sequence>
<dbReference type="InterPro" id="IPR046537">
    <property type="entry name" value="DUF6602"/>
</dbReference>
<dbReference type="EMBL" id="CP146256">
    <property type="protein sequence ID" value="XAH72657.1"/>
    <property type="molecule type" value="Genomic_DNA"/>
</dbReference>
<keyword evidence="3" id="KW-1185">Reference proteome</keyword>
<dbReference type="Pfam" id="PF20247">
    <property type="entry name" value="DUF6602"/>
    <property type="match status" value="1"/>
</dbReference>
<dbReference type="RefSeq" id="WP_342756271.1">
    <property type="nucleotide sequence ID" value="NZ_CP146256.1"/>
</dbReference>
<protein>
    <submittedName>
        <fullName evidence="2">DUF6602 domain-containing protein</fullName>
    </submittedName>
</protein>
<evidence type="ECO:0000313" key="2">
    <source>
        <dbReference type="EMBL" id="XAH72657.1"/>
    </source>
</evidence>
<gene>
    <name evidence="2" type="ORF">V6984_14195</name>
</gene>
<evidence type="ECO:0000259" key="1">
    <source>
        <dbReference type="Pfam" id="PF20247"/>
    </source>
</evidence>
<reference evidence="2 3" key="1">
    <citation type="submission" date="2024-02" db="EMBL/GenBank/DDBJ databases">
        <title>Bacterial strain from lacustrine sediment.</title>
        <authorList>
            <person name="Petit C."/>
            <person name="Fadhlaoui K."/>
        </authorList>
    </citation>
    <scope>NUCLEOTIDE SEQUENCE [LARGE SCALE GENOMIC DNA]</scope>
    <source>
        <strain evidence="2 3">IPX-CK</strain>
    </source>
</reference>
<proteinExistence type="predicted"/>
<organism evidence="2 3">
    <name type="scientific">Kineothrix sedimenti</name>
    <dbReference type="NCBI Taxonomy" id="3123317"/>
    <lineage>
        <taxon>Bacteria</taxon>
        <taxon>Bacillati</taxon>
        <taxon>Bacillota</taxon>
        <taxon>Clostridia</taxon>
        <taxon>Lachnospirales</taxon>
        <taxon>Lachnospiraceae</taxon>
        <taxon>Kineothrix</taxon>
    </lineage>
</organism>
<dbReference type="Proteomes" id="UP001451571">
    <property type="component" value="Chromosome"/>
</dbReference>
<evidence type="ECO:0000313" key="3">
    <source>
        <dbReference type="Proteomes" id="UP001451571"/>
    </source>
</evidence>
<accession>A0ABZ3ETI6</accession>